<evidence type="ECO:0000313" key="2">
    <source>
        <dbReference type="Proteomes" id="UP001230504"/>
    </source>
</evidence>
<dbReference type="AlphaFoldDB" id="A0AAD8Q521"/>
<reference evidence="1" key="1">
    <citation type="submission" date="2021-06" db="EMBL/GenBank/DDBJ databases">
        <title>Comparative genomics, transcriptomics and evolutionary studies reveal genomic signatures of adaptation to plant cell wall in hemibiotrophic fungi.</title>
        <authorList>
            <consortium name="DOE Joint Genome Institute"/>
            <person name="Baroncelli R."/>
            <person name="Diaz J.F."/>
            <person name="Benocci T."/>
            <person name="Peng M."/>
            <person name="Battaglia E."/>
            <person name="Haridas S."/>
            <person name="Andreopoulos W."/>
            <person name="Labutti K."/>
            <person name="Pangilinan J."/>
            <person name="Floch G.L."/>
            <person name="Makela M.R."/>
            <person name="Henrissat B."/>
            <person name="Grigoriev I.V."/>
            <person name="Crouch J.A."/>
            <person name="De Vries R.P."/>
            <person name="Sukno S.A."/>
            <person name="Thon M.R."/>
        </authorList>
    </citation>
    <scope>NUCLEOTIDE SEQUENCE</scope>
    <source>
        <strain evidence="1">CBS 125086</strain>
    </source>
</reference>
<organism evidence="1 2">
    <name type="scientific">Colletotrichum navitas</name>
    <dbReference type="NCBI Taxonomy" id="681940"/>
    <lineage>
        <taxon>Eukaryota</taxon>
        <taxon>Fungi</taxon>
        <taxon>Dikarya</taxon>
        <taxon>Ascomycota</taxon>
        <taxon>Pezizomycotina</taxon>
        <taxon>Sordariomycetes</taxon>
        <taxon>Hypocreomycetidae</taxon>
        <taxon>Glomerellales</taxon>
        <taxon>Glomerellaceae</taxon>
        <taxon>Colletotrichum</taxon>
        <taxon>Colletotrichum graminicola species complex</taxon>
    </lineage>
</organism>
<gene>
    <name evidence="1" type="ORF">LY79DRAFT_88763</name>
</gene>
<keyword evidence="2" id="KW-1185">Reference proteome</keyword>
<name>A0AAD8Q521_9PEZI</name>
<sequence length="159" mass="17052">MPSLPTRIFFPSRPRPCPSPSQCFACGVSLSPSEVGIGQDSPTPWSRLAAPASSKCDVHAAERSQTPPDPAVAVGGFADLSLPKHSLQNSALRPSRPLLPPSSSSSCLSPHPHAMQYMCMRSHVLAKATPTCPTYLSLFHYECACTRSSAWIREYGSLV</sequence>
<proteinExistence type="predicted"/>
<protein>
    <submittedName>
        <fullName evidence="1">Uncharacterized protein</fullName>
    </submittedName>
</protein>
<dbReference type="GeneID" id="85449427"/>
<dbReference type="Proteomes" id="UP001230504">
    <property type="component" value="Unassembled WGS sequence"/>
</dbReference>
<dbReference type="RefSeq" id="XP_060416681.1">
    <property type="nucleotide sequence ID" value="XM_060565187.1"/>
</dbReference>
<accession>A0AAD8Q521</accession>
<comment type="caution">
    <text evidence="1">The sequence shown here is derived from an EMBL/GenBank/DDBJ whole genome shotgun (WGS) entry which is preliminary data.</text>
</comment>
<evidence type="ECO:0000313" key="1">
    <source>
        <dbReference type="EMBL" id="KAK1595704.1"/>
    </source>
</evidence>
<dbReference type="EMBL" id="JAHLJV010000014">
    <property type="protein sequence ID" value="KAK1595704.1"/>
    <property type="molecule type" value="Genomic_DNA"/>
</dbReference>